<gene>
    <name evidence="10" type="primary">tsaD</name>
    <name evidence="10" type="ORF">IAB16_07080</name>
</gene>
<dbReference type="InterPro" id="IPR017861">
    <property type="entry name" value="KAE1/TsaD"/>
</dbReference>
<sequence length="241" mass="25284">GVSYAKSLAYSLEVPLIAVNHIKGHMAANYISAPELEPPYICLLASGGHTYILEVNATDDMTVLGETRDDAVGEAFDKVARVLGLPYPGGPEIEKKAKEGKAVYALPRAYKGENHLNFSYSGLKTAVINLVSNAKARGEEINAADLAASFQKEAVGVLIDHTVEAVRRTGIKTITLAGGVGANTALREGLVKAGEAVGARVLLPPKKLCTDNAAMIGVCAYEEIRAGAMPAKLDLDADPAL</sequence>
<name>A0A940IE31_9FIRM</name>
<dbReference type="GO" id="GO:0008033">
    <property type="term" value="P:tRNA processing"/>
    <property type="evidence" value="ECO:0007669"/>
    <property type="project" value="UniProtKB-KW"/>
</dbReference>
<dbReference type="InterPro" id="IPR000905">
    <property type="entry name" value="Gcp-like_dom"/>
</dbReference>
<organism evidence="10 11">
    <name type="scientific">Candidatus Stercoripulliclostridium pullicola</name>
    <dbReference type="NCBI Taxonomy" id="2840953"/>
    <lineage>
        <taxon>Bacteria</taxon>
        <taxon>Bacillati</taxon>
        <taxon>Bacillota</taxon>
        <taxon>Clostridia</taxon>
        <taxon>Eubacteriales</taxon>
        <taxon>Candidatus Stercoripulliclostridium</taxon>
    </lineage>
</organism>
<comment type="caution">
    <text evidence="10">The sequence shown here is derived from an EMBL/GenBank/DDBJ whole genome shotgun (WGS) entry which is preliminary data.</text>
</comment>
<evidence type="ECO:0000313" key="10">
    <source>
        <dbReference type="EMBL" id="MBO8424767.1"/>
    </source>
</evidence>
<dbReference type="GO" id="GO:0061711">
    <property type="term" value="F:tRNA N(6)-L-threonylcarbamoyladenine synthase activity"/>
    <property type="evidence" value="ECO:0007669"/>
    <property type="project" value="UniProtKB-EC"/>
</dbReference>
<evidence type="ECO:0000256" key="3">
    <source>
        <dbReference type="ARBA" id="ARBA00022679"/>
    </source>
</evidence>
<dbReference type="GO" id="GO:0046872">
    <property type="term" value="F:metal ion binding"/>
    <property type="evidence" value="ECO:0007669"/>
    <property type="project" value="UniProtKB-KW"/>
</dbReference>
<evidence type="ECO:0000256" key="5">
    <source>
        <dbReference type="ARBA" id="ARBA00022723"/>
    </source>
</evidence>
<dbReference type="AlphaFoldDB" id="A0A940IE31"/>
<dbReference type="PANTHER" id="PTHR11735">
    <property type="entry name" value="TRNA N6-ADENOSINE THREONYLCARBAMOYLTRANSFERASE"/>
    <property type="match status" value="1"/>
</dbReference>
<dbReference type="Pfam" id="PF00814">
    <property type="entry name" value="TsaD"/>
    <property type="match status" value="1"/>
</dbReference>
<dbReference type="PANTHER" id="PTHR11735:SF6">
    <property type="entry name" value="TRNA N6-ADENOSINE THREONYLCARBAMOYLTRANSFERASE, MITOCHONDRIAL"/>
    <property type="match status" value="1"/>
</dbReference>
<protein>
    <recommendedName>
        <fullName evidence="1">N(6)-L-threonylcarbamoyladenine synthase</fullName>
        <ecNumber evidence="1">2.3.1.234</ecNumber>
    </recommendedName>
</protein>
<comment type="catalytic activity">
    <reaction evidence="8">
        <text>L-threonylcarbamoyladenylate + adenosine(37) in tRNA = N(6)-L-threonylcarbamoyladenosine(37) in tRNA + AMP + H(+)</text>
        <dbReference type="Rhea" id="RHEA:37059"/>
        <dbReference type="Rhea" id="RHEA-COMP:10162"/>
        <dbReference type="Rhea" id="RHEA-COMP:10163"/>
        <dbReference type="ChEBI" id="CHEBI:15378"/>
        <dbReference type="ChEBI" id="CHEBI:73682"/>
        <dbReference type="ChEBI" id="CHEBI:74411"/>
        <dbReference type="ChEBI" id="CHEBI:74418"/>
        <dbReference type="ChEBI" id="CHEBI:456215"/>
        <dbReference type="EC" id="2.3.1.234"/>
    </reaction>
</comment>
<dbReference type="SUPFAM" id="SSF53067">
    <property type="entry name" value="Actin-like ATPase domain"/>
    <property type="match status" value="1"/>
</dbReference>
<evidence type="ECO:0000256" key="2">
    <source>
        <dbReference type="ARBA" id="ARBA00022490"/>
    </source>
</evidence>
<evidence type="ECO:0000313" key="11">
    <source>
        <dbReference type="Proteomes" id="UP000727857"/>
    </source>
</evidence>
<evidence type="ECO:0000256" key="1">
    <source>
        <dbReference type="ARBA" id="ARBA00012156"/>
    </source>
</evidence>
<keyword evidence="4" id="KW-0819">tRNA processing</keyword>
<dbReference type="EMBL" id="JADINF010000179">
    <property type="protein sequence ID" value="MBO8424767.1"/>
    <property type="molecule type" value="Genomic_DNA"/>
</dbReference>
<dbReference type="Proteomes" id="UP000727857">
    <property type="component" value="Unassembled WGS sequence"/>
</dbReference>
<keyword evidence="7" id="KW-0012">Acyltransferase</keyword>
<keyword evidence="5" id="KW-0479">Metal-binding</keyword>
<evidence type="ECO:0000259" key="9">
    <source>
        <dbReference type="Pfam" id="PF00814"/>
    </source>
</evidence>
<dbReference type="FunFam" id="3.30.420.40:FF:000040">
    <property type="entry name" value="tRNA N6-adenosine threonylcarbamoyltransferase"/>
    <property type="match status" value="1"/>
</dbReference>
<reference evidence="10" key="2">
    <citation type="journal article" date="2021" name="PeerJ">
        <title>Extensive microbial diversity within the chicken gut microbiome revealed by metagenomics and culture.</title>
        <authorList>
            <person name="Gilroy R."/>
            <person name="Ravi A."/>
            <person name="Getino M."/>
            <person name="Pursley I."/>
            <person name="Horton D.L."/>
            <person name="Alikhan N.F."/>
            <person name="Baker D."/>
            <person name="Gharbi K."/>
            <person name="Hall N."/>
            <person name="Watson M."/>
            <person name="Adriaenssens E.M."/>
            <person name="Foster-Nyarko E."/>
            <person name="Jarju S."/>
            <person name="Secka A."/>
            <person name="Antonio M."/>
            <person name="Oren A."/>
            <person name="Chaudhuri R.R."/>
            <person name="La Ragione R."/>
            <person name="Hildebrand F."/>
            <person name="Pallen M.J."/>
        </authorList>
    </citation>
    <scope>NUCLEOTIDE SEQUENCE</scope>
    <source>
        <strain evidence="10">517</strain>
    </source>
</reference>
<dbReference type="PRINTS" id="PR00789">
    <property type="entry name" value="OSIALOPTASE"/>
</dbReference>
<keyword evidence="6" id="KW-0408">Iron</keyword>
<evidence type="ECO:0000256" key="4">
    <source>
        <dbReference type="ARBA" id="ARBA00022694"/>
    </source>
</evidence>
<feature type="domain" description="Gcp-like" evidence="9">
    <location>
        <begin position="1"/>
        <end position="217"/>
    </location>
</feature>
<dbReference type="NCBIfam" id="TIGR00329">
    <property type="entry name" value="gcp_kae1"/>
    <property type="match status" value="1"/>
</dbReference>
<keyword evidence="2" id="KW-0963">Cytoplasm</keyword>
<dbReference type="Gene3D" id="3.30.420.40">
    <property type="match status" value="2"/>
</dbReference>
<dbReference type="EC" id="2.3.1.234" evidence="1"/>
<reference evidence="10" key="1">
    <citation type="submission" date="2020-10" db="EMBL/GenBank/DDBJ databases">
        <authorList>
            <person name="Gilroy R."/>
        </authorList>
    </citation>
    <scope>NUCLEOTIDE SEQUENCE</scope>
    <source>
        <strain evidence="10">517</strain>
    </source>
</reference>
<proteinExistence type="predicted"/>
<evidence type="ECO:0000256" key="6">
    <source>
        <dbReference type="ARBA" id="ARBA00023004"/>
    </source>
</evidence>
<keyword evidence="3" id="KW-0808">Transferase</keyword>
<dbReference type="InterPro" id="IPR043129">
    <property type="entry name" value="ATPase_NBD"/>
</dbReference>
<feature type="non-terminal residue" evidence="10">
    <location>
        <position position="1"/>
    </location>
</feature>
<accession>A0A940IE31</accession>
<evidence type="ECO:0000256" key="7">
    <source>
        <dbReference type="ARBA" id="ARBA00023315"/>
    </source>
</evidence>
<evidence type="ECO:0000256" key="8">
    <source>
        <dbReference type="ARBA" id="ARBA00048117"/>
    </source>
</evidence>